<dbReference type="EMBL" id="MU394285">
    <property type="protein sequence ID" value="KAI6091897.1"/>
    <property type="molecule type" value="Genomic_DNA"/>
</dbReference>
<accession>A0ACC0DGP0</accession>
<proteinExistence type="predicted"/>
<name>A0ACC0DGP0_9PEZI</name>
<reference evidence="1 2" key="1">
    <citation type="journal article" date="2022" name="New Phytol.">
        <title>Ecological generalism drives hyperdiversity of secondary metabolite gene clusters in xylarialean endophytes.</title>
        <authorList>
            <person name="Franco M.E.E."/>
            <person name="Wisecaver J.H."/>
            <person name="Arnold A.E."/>
            <person name="Ju Y.M."/>
            <person name="Slot J.C."/>
            <person name="Ahrendt S."/>
            <person name="Moore L.P."/>
            <person name="Eastman K.E."/>
            <person name="Scott K."/>
            <person name="Konkel Z."/>
            <person name="Mondo S.J."/>
            <person name="Kuo A."/>
            <person name="Hayes R.D."/>
            <person name="Haridas S."/>
            <person name="Andreopoulos B."/>
            <person name="Riley R."/>
            <person name="LaButti K."/>
            <person name="Pangilinan J."/>
            <person name="Lipzen A."/>
            <person name="Amirebrahimi M."/>
            <person name="Yan J."/>
            <person name="Adam C."/>
            <person name="Keymanesh K."/>
            <person name="Ng V."/>
            <person name="Louie K."/>
            <person name="Northen T."/>
            <person name="Drula E."/>
            <person name="Henrissat B."/>
            <person name="Hsieh H.M."/>
            <person name="Youens-Clark K."/>
            <person name="Lutzoni F."/>
            <person name="Miadlikowska J."/>
            <person name="Eastwood D.C."/>
            <person name="Hamelin R.C."/>
            <person name="Grigoriev I.V."/>
            <person name="U'Ren J.M."/>
        </authorList>
    </citation>
    <scope>NUCLEOTIDE SEQUENCE [LARGE SCALE GENOMIC DNA]</scope>
    <source>
        <strain evidence="1 2">ER1909</strain>
    </source>
</reference>
<sequence length="525" mass="55964">MSSTSSLSRTRSMRKPAAGGHEFGKKDGPATRSEARTTSPSRLPVKPTMTTRSAAANSSSNTATSTTTTRHTRAPSSTTGRPLSGVYSKPPLTTLGNGATRALGRAASTRQPPSSTTTGGTSTIARTASTTTGRPRSSGGPPPTTSSNRLMGHSRSKSTVTSLTSATTLRPRPISSQQSSHSSGRSSPTASTISAASSKPPTKPPTRSHTRAKSQSQTSSSSISSNQLPPSSRPAFNTHQQHYSPAKSLAPKPLTSTYLAPPSPSKLPANVALSAETSRLQTELLQLSLLSRDAAEVDAEWRESARQKLGARFAAVAADNEALLQLERRGVEARNVAALVRWGGEGADTRRTGRGLEEKVQILDEVLNGVWALGEPGGRYERIVHGFETWADQMAGIVAAQRGGDADALVDGEEIRFLSELDQSWKHDGVSLARKLEGWRALLYELGDVEDDDQVVQRSGVAKMLEGCRALVHDMLSELAVMEQIERDAKRAEDAWIESTNRAIEDEADDTPAARAYVPLWKLAV</sequence>
<evidence type="ECO:0000313" key="1">
    <source>
        <dbReference type="EMBL" id="KAI6091897.1"/>
    </source>
</evidence>
<gene>
    <name evidence="1" type="ORF">F4821DRAFT_225824</name>
</gene>
<protein>
    <submittedName>
        <fullName evidence="1">Uncharacterized protein</fullName>
    </submittedName>
</protein>
<dbReference type="Proteomes" id="UP001497680">
    <property type="component" value="Unassembled WGS sequence"/>
</dbReference>
<organism evidence="1 2">
    <name type="scientific">Hypoxylon rubiginosum</name>
    <dbReference type="NCBI Taxonomy" id="110542"/>
    <lineage>
        <taxon>Eukaryota</taxon>
        <taxon>Fungi</taxon>
        <taxon>Dikarya</taxon>
        <taxon>Ascomycota</taxon>
        <taxon>Pezizomycotina</taxon>
        <taxon>Sordariomycetes</taxon>
        <taxon>Xylariomycetidae</taxon>
        <taxon>Xylariales</taxon>
        <taxon>Hypoxylaceae</taxon>
        <taxon>Hypoxylon</taxon>
    </lineage>
</organism>
<evidence type="ECO:0000313" key="2">
    <source>
        <dbReference type="Proteomes" id="UP001497680"/>
    </source>
</evidence>
<comment type="caution">
    <text evidence="1">The sequence shown here is derived from an EMBL/GenBank/DDBJ whole genome shotgun (WGS) entry which is preliminary data.</text>
</comment>
<keyword evidence="2" id="KW-1185">Reference proteome</keyword>